<sequence length="689" mass="75792">MLTRLYVVLTLMALWPLAIAGRMLWIYLSEGAALRAEGRRQMRAVVEIPAMRGEMLDRVGRALAVNTVRYDLALDPEVEGFAAQGSTFFERLARLTGRSATYFRQRVARRASPRYVVLWRGLTEAQKKAIESWEVPGVILEPRFSRWYPYGSLAAHVLGYVGADGRGLAGLELQYDRYLQGRPGRRVVQRDRRGVLKPMVGGEVVEPEHGQTLVLTLDLIRQTILEEELARGVAEAGARWGTAIAMDPRTGAVLAMANVPTYDPNRPAAASEEARRNRAITDRMEPGSTFKLITAIAALEQGVVALDDTIDTGAGWAVFAGRTMRDVHAYGRISFAEALVHSSNVGIAKIATRLKPGALYQYARNLGFGQPTMIDLPGEVSGTLKRPSRWSGTTLTSMSIGYEVDATPLQILTAYCALANGGLLVRPFVVAERRSITGEVLWHARPDSIRRAFRRETVRRLLPVFERVVNEGTGRAARVEGLPVAGKTGTAFKVVDGRYQPGAYRASFVGFFPADDPQVALIVVLDEPRRSIYGGQVAAPIFRRVAERWIGTFPKIAERMAPREELPEQVARPLPILEGQPLAVAHARLQAEGLRVRVAGPDEVLAFVTDQHPAPETPVTPGDAVRLEVTPPDTLVRRMPDLRGLSARQATYWLATYGVGVRVEGHGQVVAQWPEPGAPLPSEVYLRCR</sequence>
<dbReference type="GO" id="GO:0004180">
    <property type="term" value="F:carboxypeptidase activity"/>
    <property type="evidence" value="ECO:0007669"/>
    <property type="project" value="UniProtKB-KW"/>
</dbReference>
<dbReference type="AlphaFoldDB" id="D0MGL4"/>
<dbReference type="GO" id="GO:0016757">
    <property type="term" value="F:glycosyltransferase activity"/>
    <property type="evidence" value="ECO:0007669"/>
    <property type="project" value="UniProtKB-KW"/>
</dbReference>
<dbReference type="Pfam" id="PF00905">
    <property type="entry name" value="Transpeptidase"/>
    <property type="match status" value="1"/>
</dbReference>
<dbReference type="InterPro" id="IPR050515">
    <property type="entry name" value="Beta-lactam/transpept"/>
</dbReference>
<protein>
    <submittedName>
        <fullName evidence="5">Peptidoglycan glycosyltransferase</fullName>
        <ecNumber evidence="5">2.4.1.129</ecNumber>
    </submittedName>
</protein>
<keyword evidence="5" id="KW-0808">Transferase</keyword>
<dbReference type="SUPFAM" id="SSF54184">
    <property type="entry name" value="Penicillin-binding protein 2x (pbp-2x), c-terminal domain"/>
    <property type="match status" value="1"/>
</dbReference>
<dbReference type="Pfam" id="PF03793">
    <property type="entry name" value="PASTA"/>
    <property type="match status" value="1"/>
</dbReference>
<dbReference type="GO" id="GO:0005886">
    <property type="term" value="C:plasma membrane"/>
    <property type="evidence" value="ECO:0007669"/>
    <property type="project" value="TreeGrafter"/>
</dbReference>
<keyword evidence="3" id="KW-0472">Membrane</keyword>
<dbReference type="EC" id="2.4.1.129" evidence="5"/>
<evidence type="ECO:0000313" key="6">
    <source>
        <dbReference type="Proteomes" id="UP000002221"/>
    </source>
</evidence>
<dbReference type="eggNOG" id="COG0768">
    <property type="taxonomic scope" value="Bacteria"/>
</dbReference>
<dbReference type="Gene3D" id="3.90.1310.10">
    <property type="entry name" value="Penicillin-binding protein 2a (Domain 2)"/>
    <property type="match status" value="1"/>
</dbReference>
<dbReference type="PANTHER" id="PTHR30627">
    <property type="entry name" value="PEPTIDOGLYCAN D,D-TRANSPEPTIDASE"/>
    <property type="match status" value="1"/>
</dbReference>
<dbReference type="InterPro" id="IPR001460">
    <property type="entry name" value="PCN-bd_Tpept"/>
</dbReference>
<gene>
    <name evidence="5" type="ordered locus">Rmar_2706</name>
</gene>
<dbReference type="InterPro" id="IPR036138">
    <property type="entry name" value="PBP_dimer_sf"/>
</dbReference>
<organism evidence="5 6">
    <name type="scientific">Rhodothermus marinus (strain ATCC 43812 / DSM 4252 / R-10)</name>
    <name type="common">Rhodothermus obamensis</name>
    <dbReference type="NCBI Taxonomy" id="518766"/>
    <lineage>
        <taxon>Bacteria</taxon>
        <taxon>Pseudomonadati</taxon>
        <taxon>Rhodothermota</taxon>
        <taxon>Rhodothermia</taxon>
        <taxon>Rhodothermales</taxon>
        <taxon>Rhodothermaceae</taxon>
        <taxon>Rhodothermus</taxon>
    </lineage>
</organism>
<keyword evidence="6" id="KW-1185">Reference proteome</keyword>
<dbReference type="STRING" id="518766.Rmar_2706"/>
<evidence type="ECO:0000256" key="2">
    <source>
        <dbReference type="ARBA" id="ARBA00022645"/>
    </source>
</evidence>
<evidence type="ECO:0000256" key="1">
    <source>
        <dbReference type="ARBA" id="ARBA00004370"/>
    </source>
</evidence>
<dbReference type="Pfam" id="PF03717">
    <property type="entry name" value="PBP_dimer"/>
    <property type="match status" value="1"/>
</dbReference>
<dbReference type="GO" id="GO:0008658">
    <property type="term" value="F:penicillin binding"/>
    <property type="evidence" value="ECO:0007669"/>
    <property type="project" value="InterPro"/>
</dbReference>
<dbReference type="EMBL" id="CP001807">
    <property type="protein sequence ID" value="ACY49577.1"/>
    <property type="molecule type" value="Genomic_DNA"/>
</dbReference>
<evidence type="ECO:0000259" key="4">
    <source>
        <dbReference type="PROSITE" id="PS51178"/>
    </source>
</evidence>
<dbReference type="Proteomes" id="UP000002221">
    <property type="component" value="Chromosome"/>
</dbReference>
<name>D0MGL4_RHOM4</name>
<dbReference type="GO" id="GO:0071555">
    <property type="term" value="P:cell wall organization"/>
    <property type="evidence" value="ECO:0007669"/>
    <property type="project" value="TreeGrafter"/>
</dbReference>
<evidence type="ECO:0000313" key="5">
    <source>
        <dbReference type="EMBL" id="ACY49577.1"/>
    </source>
</evidence>
<keyword evidence="2" id="KW-0645">Protease</keyword>
<dbReference type="PROSITE" id="PS51178">
    <property type="entry name" value="PASTA"/>
    <property type="match status" value="1"/>
</dbReference>
<keyword evidence="5" id="KW-0328">Glycosyltransferase</keyword>
<dbReference type="HOGENOM" id="CLU_009289_6_0_10"/>
<dbReference type="PANTHER" id="PTHR30627:SF1">
    <property type="entry name" value="PEPTIDOGLYCAN D,D-TRANSPEPTIDASE FTSI"/>
    <property type="match status" value="1"/>
</dbReference>
<dbReference type="Gene3D" id="3.30.450.330">
    <property type="match status" value="1"/>
</dbReference>
<dbReference type="KEGG" id="rmr:Rmar_2706"/>
<dbReference type="InterPro" id="IPR005311">
    <property type="entry name" value="PBP_dimer"/>
</dbReference>
<keyword evidence="2" id="KW-0121">Carboxypeptidase</keyword>
<dbReference type="InterPro" id="IPR005543">
    <property type="entry name" value="PASTA_dom"/>
</dbReference>
<dbReference type="eggNOG" id="COG2815">
    <property type="taxonomic scope" value="Bacteria"/>
</dbReference>
<dbReference type="SUPFAM" id="SSF56519">
    <property type="entry name" value="Penicillin binding protein dimerisation domain"/>
    <property type="match status" value="1"/>
</dbReference>
<dbReference type="CDD" id="cd06575">
    <property type="entry name" value="PASTA_Pbp2x-like_2"/>
    <property type="match status" value="1"/>
</dbReference>
<dbReference type="OrthoDB" id="9804124at2"/>
<feature type="domain" description="PASTA" evidence="4">
    <location>
        <begin position="633"/>
        <end position="689"/>
    </location>
</feature>
<dbReference type="SUPFAM" id="SSF56601">
    <property type="entry name" value="beta-lactamase/transpeptidase-like"/>
    <property type="match status" value="1"/>
</dbReference>
<reference evidence="5 6" key="1">
    <citation type="journal article" date="2009" name="Stand. Genomic Sci.">
        <title>Complete genome sequence of Rhodothermus marinus type strain (R-10).</title>
        <authorList>
            <person name="Nolan M."/>
            <person name="Tindall B.J."/>
            <person name="Pomrenke H."/>
            <person name="Lapidus A."/>
            <person name="Copeland A."/>
            <person name="Glavina Del Rio T."/>
            <person name="Lucas S."/>
            <person name="Chen F."/>
            <person name="Tice H."/>
            <person name="Cheng J.F."/>
            <person name="Saunders E."/>
            <person name="Han C."/>
            <person name="Bruce D."/>
            <person name="Goodwin L."/>
            <person name="Chain P."/>
            <person name="Pitluck S."/>
            <person name="Ovchinikova G."/>
            <person name="Pati A."/>
            <person name="Ivanova N."/>
            <person name="Mavromatis K."/>
            <person name="Chen A."/>
            <person name="Palaniappan K."/>
            <person name="Land M."/>
            <person name="Hauser L."/>
            <person name="Chang Y.J."/>
            <person name="Jeffries C.D."/>
            <person name="Brettin T."/>
            <person name="Goker M."/>
            <person name="Bristow J."/>
            <person name="Eisen J.A."/>
            <person name="Markowitz V."/>
            <person name="Hugenholtz P."/>
            <person name="Kyrpides N.C."/>
            <person name="Klenk H.P."/>
            <person name="Detter J.C."/>
        </authorList>
    </citation>
    <scope>NUCLEOTIDE SEQUENCE [LARGE SCALE GENOMIC DNA]</scope>
    <source>
        <strain evidence="6">ATCC 43812 / DSM 4252 / R-10</strain>
    </source>
</reference>
<evidence type="ECO:0000256" key="3">
    <source>
        <dbReference type="ARBA" id="ARBA00023136"/>
    </source>
</evidence>
<dbReference type="Gene3D" id="3.40.710.10">
    <property type="entry name" value="DD-peptidase/beta-lactamase superfamily"/>
    <property type="match status" value="1"/>
</dbReference>
<dbReference type="InterPro" id="IPR012338">
    <property type="entry name" value="Beta-lactam/transpept-like"/>
</dbReference>
<keyword evidence="2" id="KW-0378">Hydrolase</keyword>
<accession>D0MGL4</accession>
<proteinExistence type="predicted"/>
<comment type="subcellular location">
    <subcellularLocation>
        <location evidence="1">Membrane</location>
    </subcellularLocation>
</comment>